<reference evidence="3 5" key="2">
    <citation type="submission" date="2020-05" db="EMBL/GenBank/DDBJ databases">
        <authorList>
            <person name="Campoy J."/>
            <person name="Schneeberger K."/>
            <person name="Spophaly S."/>
        </authorList>
    </citation>
    <scope>NUCLEOTIDE SEQUENCE [LARGE SCALE GENOMIC DNA]</scope>
    <source>
        <strain evidence="3">PruArmRojPasFocal</strain>
    </source>
</reference>
<gene>
    <name evidence="3" type="ORF">CURHAP_LOCUS51233</name>
    <name evidence="4" type="ORF">ORAREDHAP_LOCUS50499</name>
</gene>
<dbReference type="Proteomes" id="UP000507222">
    <property type="component" value="Unassembled WGS sequence"/>
</dbReference>
<dbReference type="InterPro" id="IPR032190">
    <property type="entry name" value="NPC1_N"/>
</dbReference>
<evidence type="ECO:0000313" key="4">
    <source>
        <dbReference type="EMBL" id="CAB4321326.1"/>
    </source>
</evidence>
<dbReference type="Pfam" id="PF16414">
    <property type="entry name" value="NPC1_N"/>
    <property type="match status" value="1"/>
</dbReference>
<dbReference type="PANTHER" id="PTHR45727">
    <property type="entry name" value="NPC INTRACELLULAR CHOLESTEROL TRANSPORTER 1"/>
    <property type="match status" value="1"/>
</dbReference>
<dbReference type="GO" id="GO:0032934">
    <property type="term" value="F:sterol binding"/>
    <property type="evidence" value="ECO:0007669"/>
    <property type="project" value="TreeGrafter"/>
</dbReference>
<evidence type="ECO:0000313" key="6">
    <source>
        <dbReference type="Proteomes" id="UP000507245"/>
    </source>
</evidence>
<evidence type="ECO:0000256" key="1">
    <source>
        <dbReference type="SAM" id="Phobius"/>
    </source>
</evidence>
<dbReference type="GO" id="GO:0015918">
    <property type="term" value="P:sterol transport"/>
    <property type="evidence" value="ECO:0007669"/>
    <property type="project" value="TreeGrafter"/>
</dbReference>
<dbReference type="EMBL" id="CAEKKB010000008">
    <property type="protein sequence ID" value="CAB4321326.1"/>
    <property type="molecule type" value="Genomic_DNA"/>
</dbReference>
<keyword evidence="1" id="KW-1133">Transmembrane helix</keyword>
<feature type="domain" description="Niemann-Pick C1 N-terminal" evidence="2">
    <location>
        <begin position="94"/>
        <end position="325"/>
    </location>
</feature>
<dbReference type="Proteomes" id="UP000507245">
    <property type="component" value="Unassembled WGS sequence"/>
</dbReference>
<dbReference type="GO" id="GO:0016020">
    <property type="term" value="C:membrane"/>
    <property type="evidence" value="ECO:0007669"/>
    <property type="project" value="TreeGrafter"/>
</dbReference>
<evidence type="ECO:0000259" key="2">
    <source>
        <dbReference type="Pfam" id="PF16414"/>
    </source>
</evidence>
<dbReference type="OrthoDB" id="6510177at2759"/>
<keyword evidence="1" id="KW-0472">Membrane</keyword>
<feature type="transmembrane region" description="Helical" evidence="1">
    <location>
        <begin position="334"/>
        <end position="353"/>
    </location>
</feature>
<proteinExistence type="predicted"/>
<accession>A0A6J5VYP1</accession>
<protein>
    <recommendedName>
        <fullName evidence="2">Niemann-Pick C1 N-terminal domain-containing protein</fullName>
    </recommendedName>
</protein>
<dbReference type="AlphaFoldDB" id="A0A6J5VYP1"/>
<sequence length="401" mass="44370">MSRVVLSLICRKKEEKIAKKTLHSFSHRSQPTSPSRLTRAQPVKKAKNLALLRSITHKQWGRVIIFASLTTAEKTDSRALLISDLTSGKRHSEEYCAMYDICGERSDGKVLNCPYGSPSVKPDELFSAKIQSLCPTISGNVCCTELQFETLRAQVQQAIPFLVGCPACLRNFLNLFCELSCSPSQSQFINVTSVSEVNGNMTVDAIDFYIADTFGEGLYNSCKDVKFGTMNTRAIEFIGAGAKNFEEWFDFIGEKAALGFPGSPYAIDFKLTVPESSRMELMNVSVYSCADTSLGCSCGDCPSSQECSNPEPPQQKKEPCSIRILSFEVKCIDFSVAILYILLISAFFGWGSFHRTSERRRVESSKEPLLNVIHDDGIGSVNLQKDESVVTKWNGSLPTLD</sequence>
<evidence type="ECO:0000313" key="3">
    <source>
        <dbReference type="EMBL" id="CAB4291008.1"/>
    </source>
</evidence>
<evidence type="ECO:0000313" key="5">
    <source>
        <dbReference type="Proteomes" id="UP000507222"/>
    </source>
</evidence>
<keyword evidence="1" id="KW-0812">Transmembrane</keyword>
<dbReference type="PANTHER" id="PTHR45727:SF8">
    <property type="entry name" value="PATCHED FAMILY PROTEIN"/>
    <property type="match status" value="1"/>
</dbReference>
<organism evidence="3 5">
    <name type="scientific">Prunus armeniaca</name>
    <name type="common">Apricot</name>
    <name type="synonym">Armeniaca vulgaris</name>
    <dbReference type="NCBI Taxonomy" id="36596"/>
    <lineage>
        <taxon>Eukaryota</taxon>
        <taxon>Viridiplantae</taxon>
        <taxon>Streptophyta</taxon>
        <taxon>Embryophyta</taxon>
        <taxon>Tracheophyta</taxon>
        <taxon>Spermatophyta</taxon>
        <taxon>Magnoliopsida</taxon>
        <taxon>eudicotyledons</taxon>
        <taxon>Gunneridae</taxon>
        <taxon>Pentapetalae</taxon>
        <taxon>rosids</taxon>
        <taxon>fabids</taxon>
        <taxon>Rosales</taxon>
        <taxon>Rosaceae</taxon>
        <taxon>Amygdaloideae</taxon>
        <taxon>Amygdaleae</taxon>
        <taxon>Prunus</taxon>
    </lineage>
</organism>
<dbReference type="EMBL" id="CAEKDK010000008">
    <property type="protein sequence ID" value="CAB4291008.1"/>
    <property type="molecule type" value="Genomic_DNA"/>
</dbReference>
<reference evidence="6" key="1">
    <citation type="journal article" date="2020" name="Genome Biol.">
        <title>Gamete binning: chromosome-level and haplotype-resolved genome assembly enabled by high-throughput single-cell sequencing of gamete genomes.</title>
        <authorList>
            <person name="Campoy J.A."/>
            <person name="Sun H."/>
            <person name="Goel M."/>
            <person name="Jiao W.-B."/>
            <person name="Folz-Donahue K."/>
            <person name="Wang N."/>
            <person name="Rubio M."/>
            <person name="Liu C."/>
            <person name="Kukat C."/>
            <person name="Ruiz D."/>
            <person name="Huettel B."/>
            <person name="Schneeberger K."/>
        </authorList>
    </citation>
    <scope>NUCLEOTIDE SEQUENCE [LARGE SCALE GENOMIC DNA]</scope>
    <source>
        <strain evidence="6">cv. Rojo Pasion</strain>
    </source>
</reference>
<name>A0A6J5VYP1_PRUAR</name>
<keyword evidence="6" id="KW-1185">Reference proteome</keyword>